<gene>
    <name evidence="1" type="ORF">ACFQ2C_14795</name>
</gene>
<dbReference type="Gene3D" id="1.50.10.20">
    <property type="match status" value="1"/>
</dbReference>
<dbReference type="EMBL" id="JBHTKY010000025">
    <property type="protein sequence ID" value="MFD1166874.1"/>
    <property type="molecule type" value="Genomic_DNA"/>
</dbReference>
<protein>
    <recommendedName>
        <fullName evidence="3">Alpha-L-rhamnosidase six-hairpin glycosidase domain-containing protein</fullName>
    </recommendedName>
</protein>
<sequence length="665" mass="77962">MPQELKRYISHLEYSKVEGKGPKLNFNKVDSHIYKVDVSWDLQKDINLSSLYLNIYPNFNPTFHWAPHLTPTDNHIIAQHVFRSPAMIVQDKRKSISIIPDVTLLEKKPVVPWYLDLNASENVMTIGQANSKITDHVLYEKEDKTHFSKGIYTLSFYVLFSSDQRNIENPFASVNSFMWQKWGSPFYAKGEPFSKNNLDSYVDYTYQWAFNHWRDAVWQEFDLNDRRVGAPTFIVNVTQSPNYREETNEREFRSIWNQAWFNSLRSASGLFRYAKRKGVDSLLSYANQTKELALSFPQINGFFPGLIGTEMVDVDINGKKYRRSAGWDTYYFGNSNRNPFTWDPKTSPYHILDMSYTAMLMLDWYSELEKDERLLNYSKSYAESLLRIQRPDGYFPAWLSLEDQKDMEILSKSPESAMSVSFLLKLYEVLHDEKYKNAALKALSVIEDEIVPIGKWEDFETYWSCSRYGHDSLVDKKLVRNNMFKQNTLSIYYVAHAFMEAYRVTNEQAYLMKGQRVMDELLMWQAVWQPSFIYIHALGGFGVMNADAEWNDSRQSLFAELIMEYGKELNRKDYMERGISALKASFVMMYSPENIETKEQWQRRWPFLGEKDYGFMMENYGHDGRTDSNGIGIGEFTIYDWGNGAAAEAVNRVIDHWGPNFMDKW</sequence>
<organism evidence="1 2">
    <name type="scientific">Sphingobacterium daejeonense</name>
    <dbReference type="NCBI Taxonomy" id="371142"/>
    <lineage>
        <taxon>Bacteria</taxon>
        <taxon>Pseudomonadati</taxon>
        <taxon>Bacteroidota</taxon>
        <taxon>Sphingobacteriia</taxon>
        <taxon>Sphingobacteriales</taxon>
        <taxon>Sphingobacteriaceae</taxon>
        <taxon>Sphingobacterium</taxon>
    </lineage>
</organism>
<keyword evidence="2" id="KW-1185">Reference proteome</keyword>
<evidence type="ECO:0000313" key="1">
    <source>
        <dbReference type="EMBL" id="MFD1166874.1"/>
    </source>
</evidence>
<dbReference type="Proteomes" id="UP001597205">
    <property type="component" value="Unassembled WGS sequence"/>
</dbReference>
<accession>A0ABW3RPE1</accession>
<dbReference type="SUPFAM" id="SSF48239">
    <property type="entry name" value="Terpenoid cyclases/Protein prenyltransferases"/>
    <property type="match status" value="1"/>
</dbReference>
<dbReference type="RefSeq" id="WP_380897848.1">
    <property type="nucleotide sequence ID" value="NZ_JBHTKY010000025.1"/>
</dbReference>
<reference evidence="2" key="1">
    <citation type="journal article" date="2019" name="Int. J. Syst. Evol. Microbiol.">
        <title>The Global Catalogue of Microorganisms (GCM) 10K type strain sequencing project: providing services to taxonomists for standard genome sequencing and annotation.</title>
        <authorList>
            <consortium name="The Broad Institute Genomics Platform"/>
            <consortium name="The Broad Institute Genome Sequencing Center for Infectious Disease"/>
            <person name="Wu L."/>
            <person name="Ma J."/>
        </authorList>
    </citation>
    <scope>NUCLEOTIDE SEQUENCE [LARGE SCALE GENOMIC DNA]</scope>
    <source>
        <strain evidence="2">CCUG 52468</strain>
    </source>
</reference>
<proteinExistence type="predicted"/>
<comment type="caution">
    <text evidence="1">The sequence shown here is derived from an EMBL/GenBank/DDBJ whole genome shotgun (WGS) entry which is preliminary data.</text>
</comment>
<evidence type="ECO:0008006" key="3">
    <source>
        <dbReference type="Google" id="ProtNLM"/>
    </source>
</evidence>
<name>A0ABW3RPE1_9SPHI</name>
<dbReference type="InterPro" id="IPR008930">
    <property type="entry name" value="Terpenoid_cyclase/PrenylTrfase"/>
</dbReference>
<evidence type="ECO:0000313" key="2">
    <source>
        <dbReference type="Proteomes" id="UP001597205"/>
    </source>
</evidence>